<organism evidence="1 2">
    <name type="scientific">Halobacteriovorax marinus</name>
    <dbReference type="NCBI Taxonomy" id="97084"/>
    <lineage>
        <taxon>Bacteria</taxon>
        <taxon>Pseudomonadati</taxon>
        <taxon>Bdellovibrionota</taxon>
        <taxon>Bacteriovoracia</taxon>
        <taxon>Bacteriovoracales</taxon>
        <taxon>Halobacteriovoraceae</taxon>
        <taxon>Halobacteriovorax</taxon>
    </lineage>
</organism>
<proteinExistence type="predicted"/>
<reference evidence="2" key="1">
    <citation type="journal article" date="2017" name="Proc. Natl. Acad. Sci. U.S.A.">
        <title>Simulation of Deepwater Horizon oil plume reveals substrate specialization within a complex community of hydrocarbon-degraders.</title>
        <authorList>
            <person name="Hu P."/>
            <person name="Dubinsky E.A."/>
            <person name="Probst A.J."/>
            <person name="Wang J."/>
            <person name="Sieber C.M.K."/>
            <person name="Tom L.M."/>
            <person name="Gardinali P."/>
            <person name="Banfield J.F."/>
            <person name="Atlas R.M."/>
            <person name="Andersen G.L."/>
        </authorList>
    </citation>
    <scope>NUCLEOTIDE SEQUENCE [LARGE SCALE GENOMIC DNA]</scope>
</reference>
<accession>A0A1Y5FIS6</accession>
<evidence type="ECO:0000313" key="2">
    <source>
        <dbReference type="Proteomes" id="UP000196531"/>
    </source>
</evidence>
<comment type="caution">
    <text evidence="1">The sequence shown here is derived from an EMBL/GenBank/DDBJ whole genome shotgun (WGS) entry which is preliminary data.</text>
</comment>
<dbReference type="Proteomes" id="UP000196531">
    <property type="component" value="Unassembled WGS sequence"/>
</dbReference>
<sequence>MQIEVECYMNTVLFEFKKTIRTYLKNKDIALISPLKGAGWHDKLSLKCICGHEWPSEISNIYAGKGCLECSKVGRGLKRRIDFNDVLKVIKKKKGTLLSPVEKFSSTDKIDIECKKGHSWNVIISSILGGTWCPECANVERGERCREPIEFFIELARKNGGECLSKKTLPSGEKLKFRCMNGHDFSSAPGNVKKKWACAECAGTKKLSIEVINERVFEKYQGECISKVYEGCSKGLFFKCVKGHKFKKSWDEVKQDRWCITCKKESLSLNDYHAIARRNEGSFDGDSILALNKRLQWTCKKGHTFQATFKGAQEAWCKICFKG</sequence>
<dbReference type="AlphaFoldDB" id="A0A1Y5FIS6"/>
<protein>
    <recommendedName>
        <fullName evidence="3">Zinc-ribbon domain-containing protein</fullName>
    </recommendedName>
</protein>
<dbReference type="EMBL" id="MAAO01000001">
    <property type="protein sequence ID" value="OUS00290.1"/>
    <property type="molecule type" value="Genomic_DNA"/>
</dbReference>
<gene>
    <name evidence="1" type="ORF">A9Q84_00120</name>
</gene>
<name>A0A1Y5FIS6_9BACT</name>
<evidence type="ECO:0008006" key="3">
    <source>
        <dbReference type="Google" id="ProtNLM"/>
    </source>
</evidence>
<evidence type="ECO:0000313" key="1">
    <source>
        <dbReference type="EMBL" id="OUS00290.1"/>
    </source>
</evidence>